<dbReference type="Pfam" id="PF00578">
    <property type="entry name" value="AhpC-TSA"/>
    <property type="match status" value="1"/>
</dbReference>
<keyword evidence="1" id="KW-0812">Transmembrane</keyword>
<proteinExistence type="predicted"/>
<name>A0A3B0T8P1_9ZZZZ</name>
<dbReference type="PANTHER" id="PTHR42852:SF17">
    <property type="entry name" value="THIOREDOXIN-LIKE PROTEIN HI_1115"/>
    <property type="match status" value="1"/>
</dbReference>
<dbReference type="AlphaFoldDB" id="A0A3B0T8P1"/>
<dbReference type="SUPFAM" id="SSF52833">
    <property type="entry name" value="Thioredoxin-like"/>
    <property type="match status" value="1"/>
</dbReference>
<sequence length="185" mass="21649">MKKETVYTLIVIAFVLSFFVTPLGYYSKVWLNTIFSFSPTEVATEERQTLSNYEWKLKDENWGFFNFNRSMGKVVFINFWASWRLQCEAELKGIQTLYDTYGDRVDFYIVTNEERPPVEKYMARTGFTFPVTYLIIGKPAPLETQPVPSSYIIDKNGMVVIRTNGIKDWDNKTVQDLLDRLIAEE</sequence>
<dbReference type="PROSITE" id="PS51352">
    <property type="entry name" value="THIOREDOXIN_2"/>
    <property type="match status" value="1"/>
</dbReference>
<dbReference type="PANTHER" id="PTHR42852">
    <property type="entry name" value="THIOL:DISULFIDE INTERCHANGE PROTEIN DSBE"/>
    <property type="match status" value="1"/>
</dbReference>
<dbReference type="GO" id="GO:0016491">
    <property type="term" value="F:oxidoreductase activity"/>
    <property type="evidence" value="ECO:0007669"/>
    <property type="project" value="InterPro"/>
</dbReference>
<evidence type="ECO:0000313" key="3">
    <source>
        <dbReference type="EMBL" id="VAW12453.1"/>
    </source>
</evidence>
<feature type="domain" description="Thioredoxin" evidence="2">
    <location>
        <begin position="39"/>
        <end position="183"/>
    </location>
</feature>
<dbReference type="InterPro" id="IPR036249">
    <property type="entry name" value="Thioredoxin-like_sf"/>
</dbReference>
<keyword evidence="1" id="KW-0472">Membrane</keyword>
<keyword evidence="1" id="KW-1133">Transmembrane helix</keyword>
<dbReference type="InterPro" id="IPR000866">
    <property type="entry name" value="AhpC/TSA"/>
</dbReference>
<dbReference type="Gene3D" id="3.40.30.10">
    <property type="entry name" value="Glutaredoxin"/>
    <property type="match status" value="1"/>
</dbReference>
<feature type="transmembrane region" description="Helical" evidence="1">
    <location>
        <begin position="6"/>
        <end position="26"/>
    </location>
</feature>
<dbReference type="InterPro" id="IPR050553">
    <property type="entry name" value="Thioredoxin_ResA/DsbE_sf"/>
</dbReference>
<accession>A0A3B0T8P1</accession>
<gene>
    <name evidence="3" type="ORF">MNBD_BACTEROID03-1455</name>
</gene>
<evidence type="ECO:0000259" key="2">
    <source>
        <dbReference type="PROSITE" id="PS51352"/>
    </source>
</evidence>
<reference evidence="3" key="1">
    <citation type="submission" date="2018-06" db="EMBL/GenBank/DDBJ databases">
        <authorList>
            <person name="Zhirakovskaya E."/>
        </authorList>
    </citation>
    <scope>NUCLEOTIDE SEQUENCE</scope>
</reference>
<dbReference type="GO" id="GO:0016209">
    <property type="term" value="F:antioxidant activity"/>
    <property type="evidence" value="ECO:0007669"/>
    <property type="project" value="InterPro"/>
</dbReference>
<organism evidence="3">
    <name type="scientific">hydrothermal vent metagenome</name>
    <dbReference type="NCBI Taxonomy" id="652676"/>
    <lineage>
        <taxon>unclassified sequences</taxon>
        <taxon>metagenomes</taxon>
        <taxon>ecological metagenomes</taxon>
    </lineage>
</organism>
<dbReference type="InterPro" id="IPR013766">
    <property type="entry name" value="Thioredoxin_domain"/>
</dbReference>
<evidence type="ECO:0000256" key="1">
    <source>
        <dbReference type="SAM" id="Phobius"/>
    </source>
</evidence>
<protein>
    <submittedName>
        <fullName evidence="3">Thiol:disulfide interchange protein tlpA</fullName>
    </submittedName>
</protein>
<dbReference type="CDD" id="cd02966">
    <property type="entry name" value="TlpA_like_family"/>
    <property type="match status" value="1"/>
</dbReference>
<dbReference type="EMBL" id="UOEL01000089">
    <property type="protein sequence ID" value="VAW12453.1"/>
    <property type="molecule type" value="Genomic_DNA"/>
</dbReference>